<dbReference type="Proteomes" id="UP001054821">
    <property type="component" value="Chromosome 8"/>
</dbReference>
<dbReference type="GO" id="GO:0051119">
    <property type="term" value="F:sugar transmembrane transporter activity"/>
    <property type="evidence" value="ECO:0007669"/>
    <property type="project" value="InterPro"/>
</dbReference>
<evidence type="ECO:0000256" key="4">
    <source>
        <dbReference type="ARBA" id="ARBA00022597"/>
    </source>
</evidence>
<keyword evidence="11" id="KW-1185">Reference proteome</keyword>
<dbReference type="EMBL" id="JAJFAZ020000008">
    <property type="protein sequence ID" value="KAI5311890.1"/>
    <property type="molecule type" value="Genomic_DNA"/>
</dbReference>
<evidence type="ECO:0000256" key="3">
    <source>
        <dbReference type="ARBA" id="ARBA00022448"/>
    </source>
</evidence>
<protein>
    <recommendedName>
        <fullName evidence="12">Nodulin MtN3 family protein</fullName>
    </recommendedName>
</protein>
<dbReference type="InterPro" id="IPR047664">
    <property type="entry name" value="SWEET"/>
</dbReference>
<evidence type="ECO:0000256" key="2">
    <source>
        <dbReference type="ARBA" id="ARBA00007809"/>
    </source>
</evidence>
<comment type="similarity">
    <text evidence="2">Belongs to the SWEET sugar transporter family.</text>
</comment>
<keyword evidence="6" id="KW-0677">Repeat</keyword>
<gene>
    <name evidence="10" type="ORF">L3X38_041063</name>
</gene>
<comment type="subcellular location">
    <subcellularLocation>
        <location evidence="1">Endomembrane system</location>
        <topology evidence="1">Multi-pass membrane protein</topology>
    </subcellularLocation>
</comment>
<keyword evidence="5 9" id="KW-0812">Transmembrane</keyword>
<evidence type="ECO:0008006" key="12">
    <source>
        <dbReference type="Google" id="ProtNLM"/>
    </source>
</evidence>
<evidence type="ECO:0000256" key="1">
    <source>
        <dbReference type="ARBA" id="ARBA00004127"/>
    </source>
</evidence>
<keyword evidence="3" id="KW-0813">Transport</keyword>
<keyword evidence="7 9" id="KW-1133">Transmembrane helix</keyword>
<dbReference type="InterPro" id="IPR004316">
    <property type="entry name" value="SWEET_rpt"/>
</dbReference>
<evidence type="ECO:0000256" key="5">
    <source>
        <dbReference type="ARBA" id="ARBA00022692"/>
    </source>
</evidence>
<evidence type="ECO:0000256" key="9">
    <source>
        <dbReference type="SAM" id="Phobius"/>
    </source>
</evidence>
<evidence type="ECO:0000256" key="7">
    <source>
        <dbReference type="ARBA" id="ARBA00022989"/>
    </source>
</evidence>
<reference evidence="10 11" key="1">
    <citation type="journal article" date="2022" name="G3 (Bethesda)">
        <title>Whole-genome sequence and methylome profiling of the almond [Prunus dulcis (Mill.) D.A. Webb] cultivar 'Nonpareil'.</title>
        <authorList>
            <person name="D'Amico-Willman K.M."/>
            <person name="Ouma W.Z."/>
            <person name="Meulia T."/>
            <person name="Sideli G.M."/>
            <person name="Gradziel T.M."/>
            <person name="Fresnedo-Ramirez J."/>
        </authorList>
    </citation>
    <scope>NUCLEOTIDE SEQUENCE [LARGE SCALE GENOMIC DNA]</scope>
    <source>
        <strain evidence="10">Clone GOH B32 T37-40</strain>
    </source>
</reference>
<dbReference type="GO" id="GO:0016020">
    <property type="term" value="C:membrane"/>
    <property type="evidence" value="ECO:0007669"/>
    <property type="project" value="InterPro"/>
</dbReference>
<feature type="transmembrane region" description="Helical" evidence="9">
    <location>
        <begin position="65"/>
        <end position="89"/>
    </location>
</feature>
<proteinExistence type="inferred from homology"/>
<dbReference type="PANTHER" id="PTHR10791">
    <property type="entry name" value="RAG1-ACTIVATING PROTEIN 1"/>
    <property type="match status" value="1"/>
</dbReference>
<comment type="caution">
    <text evidence="10">The sequence shown here is derived from an EMBL/GenBank/DDBJ whole genome shotgun (WGS) entry which is preliminary data.</text>
</comment>
<accession>A0AAD4YK17</accession>
<evidence type="ECO:0000313" key="10">
    <source>
        <dbReference type="EMBL" id="KAI5311890.1"/>
    </source>
</evidence>
<feature type="transmembrane region" description="Helical" evidence="9">
    <location>
        <begin position="38"/>
        <end position="59"/>
    </location>
</feature>
<keyword evidence="8 9" id="KW-0472">Membrane</keyword>
<dbReference type="Pfam" id="PF03083">
    <property type="entry name" value="MtN3_slv"/>
    <property type="match status" value="1"/>
</dbReference>
<dbReference type="GO" id="GO:0012505">
    <property type="term" value="C:endomembrane system"/>
    <property type="evidence" value="ECO:0007669"/>
    <property type="project" value="UniProtKB-SubCell"/>
</dbReference>
<evidence type="ECO:0000256" key="8">
    <source>
        <dbReference type="ARBA" id="ARBA00023136"/>
    </source>
</evidence>
<keyword evidence="4" id="KW-0762">Sugar transport</keyword>
<name>A0AAD4YK17_PRUDU</name>
<dbReference type="AlphaFoldDB" id="A0AAD4YK17"/>
<evidence type="ECO:0000313" key="11">
    <source>
        <dbReference type="Proteomes" id="UP001054821"/>
    </source>
</evidence>
<evidence type="ECO:0000256" key="6">
    <source>
        <dbReference type="ARBA" id="ARBA00022737"/>
    </source>
</evidence>
<organism evidence="10 11">
    <name type="scientific">Prunus dulcis</name>
    <name type="common">Almond</name>
    <name type="synonym">Amygdalus dulcis</name>
    <dbReference type="NCBI Taxonomy" id="3755"/>
    <lineage>
        <taxon>Eukaryota</taxon>
        <taxon>Viridiplantae</taxon>
        <taxon>Streptophyta</taxon>
        <taxon>Embryophyta</taxon>
        <taxon>Tracheophyta</taxon>
        <taxon>Spermatophyta</taxon>
        <taxon>Magnoliopsida</taxon>
        <taxon>eudicotyledons</taxon>
        <taxon>Gunneridae</taxon>
        <taxon>Pentapetalae</taxon>
        <taxon>rosids</taxon>
        <taxon>fabids</taxon>
        <taxon>Rosales</taxon>
        <taxon>Rosaceae</taxon>
        <taxon>Amygdaloideae</taxon>
        <taxon>Amygdaleae</taxon>
        <taxon>Prunus</taxon>
    </lineage>
</organism>
<sequence length="122" mass="13776">MQVSGRKCDRFLPLLGANVCTTTTLKRIMKKNKFTEQYLSGIPYLITLLLSAAWYGLPLVSPKNILVLTINTIGAAIEAIYLLIVFLLAPKMEKEKILELLTYALSFKQRENPEKIKETLST</sequence>
<dbReference type="PANTHER" id="PTHR10791:SF44">
    <property type="entry name" value="BIDIRECTIONAL SUGAR TRANSPORTER SWEET1"/>
    <property type="match status" value="1"/>
</dbReference>